<keyword evidence="3" id="KW-1185">Reference proteome</keyword>
<sequence length="153" mass="18214">MKTFLVILIFSIIFSACSKNNAFYRFNITKTQEISEDNILSVKIKKNGIGDGIATVIYLNKVFPQTYNDDEYFYISMYTKSNRDNFDFFINDNRAYKIERLDSKNEFSTLVSVDTQWRQNYLIRFTTQERVMNFYLKSSEHSSDKLIFEKDED</sequence>
<name>A0A975GCN3_9BACT</name>
<feature type="chain" id="PRO_5036948997" description="Lipoprotein" evidence="1">
    <location>
        <begin position="19"/>
        <end position="153"/>
    </location>
</feature>
<gene>
    <name evidence="2" type="ORF">GJV85_06625</name>
</gene>
<dbReference type="EMBL" id="CP046072">
    <property type="protein sequence ID" value="QSZ41795.1"/>
    <property type="molecule type" value="Genomic_DNA"/>
</dbReference>
<dbReference type="AlphaFoldDB" id="A0A975GCN3"/>
<dbReference type="KEGG" id="saqt:GJV85_06625"/>
<accession>A0A975GCN3</accession>
<dbReference type="Proteomes" id="UP000671852">
    <property type="component" value="Chromosome"/>
</dbReference>
<dbReference type="PROSITE" id="PS51257">
    <property type="entry name" value="PROKAR_LIPOPROTEIN"/>
    <property type="match status" value="1"/>
</dbReference>
<feature type="signal peptide" evidence="1">
    <location>
        <begin position="1"/>
        <end position="18"/>
    </location>
</feature>
<reference evidence="2" key="2">
    <citation type="submission" date="2021-04" db="EMBL/GenBank/DDBJ databases">
        <title>Isolation and characterization of a novel species of the genus Sulfurimonas.</title>
        <authorList>
            <person name="Fukui M."/>
        </authorList>
    </citation>
    <scope>NUCLEOTIDE SEQUENCE</scope>
    <source>
        <strain evidence="2">H1576</strain>
    </source>
</reference>
<reference evidence="2" key="1">
    <citation type="submission" date="2019-11" db="EMBL/GenBank/DDBJ databases">
        <authorList>
            <person name="Kojima H."/>
        </authorList>
    </citation>
    <scope>NUCLEOTIDE SEQUENCE</scope>
    <source>
        <strain evidence="2">H1576</strain>
    </source>
</reference>
<organism evidence="2 3">
    <name type="scientific">Sulfurimonas aquatica</name>
    <dbReference type="NCBI Taxonomy" id="2672570"/>
    <lineage>
        <taxon>Bacteria</taxon>
        <taxon>Pseudomonadati</taxon>
        <taxon>Campylobacterota</taxon>
        <taxon>Epsilonproteobacteria</taxon>
        <taxon>Campylobacterales</taxon>
        <taxon>Sulfurimonadaceae</taxon>
        <taxon>Sulfurimonas</taxon>
    </lineage>
</organism>
<dbReference type="RefSeq" id="WP_207563079.1">
    <property type="nucleotide sequence ID" value="NZ_CP046072.1"/>
</dbReference>
<keyword evidence="1" id="KW-0732">Signal</keyword>
<evidence type="ECO:0000256" key="1">
    <source>
        <dbReference type="SAM" id="SignalP"/>
    </source>
</evidence>
<evidence type="ECO:0000313" key="2">
    <source>
        <dbReference type="EMBL" id="QSZ41795.1"/>
    </source>
</evidence>
<evidence type="ECO:0008006" key="4">
    <source>
        <dbReference type="Google" id="ProtNLM"/>
    </source>
</evidence>
<evidence type="ECO:0000313" key="3">
    <source>
        <dbReference type="Proteomes" id="UP000671852"/>
    </source>
</evidence>
<proteinExistence type="predicted"/>
<protein>
    <recommendedName>
        <fullName evidence="4">Lipoprotein</fullName>
    </recommendedName>
</protein>